<evidence type="ECO:0000313" key="2">
    <source>
        <dbReference type="Proteomes" id="UP000233556"/>
    </source>
</evidence>
<name>A0A2I0UJP6_LIMLA</name>
<gene>
    <name evidence="1" type="ORF">llap_3440</name>
</gene>
<organism evidence="1 2">
    <name type="scientific">Limosa lapponica baueri</name>
    <dbReference type="NCBI Taxonomy" id="1758121"/>
    <lineage>
        <taxon>Eukaryota</taxon>
        <taxon>Metazoa</taxon>
        <taxon>Chordata</taxon>
        <taxon>Craniata</taxon>
        <taxon>Vertebrata</taxon>
        <taxon>Euteleostomi</taxon>
        <taxon>Archelosauria</taxon>
        <taxon>Archosauria</taxon>
        <taxon>Dinosauria</taxon>
        <taxon>Saurischia</taxon>
        <taxon>Theropoda</taxon>
        <taxon>Coelurosauria</taxon>
        <taxon>Aves</taxon>
        <taxon>Neognathae</taxon>
        <taxon>Neoaves</taxon>
        <taxon>Charadriiformes</taxon>
        <taxon>Scolopacidae</taxon>
        <taxon>Limosa</taxon>
    </lineage>
</organism>
<proteinExistence type="predicted"/>
<reference evidence="2" key="2">
    <citation type="submission" date="2017-12" db="EMBL/GenBank/DDBJ databases">
        <title>Genome sequence of the Bar-tailed Godwit (Limosa lapponica baueri).</title>
        <authorList>
            <person name="Lima N.C.B."/>
            <person name="Parody-Merino A.M."/>
            <person name="Battley P.F."/>
            <person name="Fidler A.E."/>
            <person name="Prosdocimi F."/>
        </authorList>
    </citation>
    <scope>NUCLEOTIDE SEQUENCE [LARGE SCALE GENOMIC DNA]</scope>
</reference>
<dbReference type="EMBL" id="KZ505720">
    <property type="protein sequence ID" value="PKU46272.1"/>
    <property type="molecule type" value="Genomic_DNA"/>
</dbReference>
<keyword evidence="2" id="KW-1185">Reference proteome</keyword>
<reference evidence="2" key="1">
    <citation type="submission" date="2017-11" db="EMBL/GenBank/DDBJ databases">
        <authorList>
            <person name="Lima N.C."/>
            <person name="Parody-Merino A.M."/>
            <person name="Battley P.F."/>
            <person name="Fidler A.E."/>
            <person name="Prosdocimi F."/>
        </authorList>
    </citation>
    <scope>NUCLEOTIDE SEQUENCE [LARGE SCALE GENOMIC DNA]</scope>
</reference>
<protein>
    <submittedName>
        <fullName evidence="1">Uncharacterized protein</fullName>
    </submittedName>
</protein>
<sequence length="72" mass="8033">MTPILELQSLPLATPPRYMNSEFSLFTFLGKNQELSDSDRRQNDKSYNLASEGFSAGAENCEKILAGVLYDV</sequence>
<dbReference type="AlphaFoldDB" id="A0A2I0UJP6"/>
<accession>A0A2I0UJP6</accession>
<evidence type="ECO:0000313" key="1">
    <source>
        <dbReference type="EMBL" id="PKU46272.1"/>
    </source>
</evidence>
<dbReference type="Proteomes" id="UP000233556">
    <property type="component" value="Unassembled WGS sequence"/>
</dbReference>